<dbReference type="AlphaFoldDB" id="A0A098TI53"/>
<organism evidence="1 2">
    <name type="scientific">Neosynechococcus sphagnicola sy1</name>
    <dbReference type="NCBI Taxonomy" id="1497020"/>
    <lineage>
        <taxon>Bacteria</taxon>
        <taxon>Bacillati</taxon>
        <taxon>Cyanobacteriota</taxon>
        <taxon>Cyanophyceae</taxon>
        <taxon>Neosynechococcales</taxon>
        <taxon>Neosynechococcaceae</taxon>
        <taxon>Neosynechococcus</taxon>
    </lineage>
</organism>
<evidence type="ECO:0000313" key="1">
    <source>
        <dbReference type="EMBL" id="KGF72260.1"/>
    </source>
</evidence>
<evidence type="ECO:0000313" key="2">
    <source>
        <dbReference type="Proteomes" id="UP000030170"/>
    </source>
</evidence>
<proteinExistence type="predicted"/>
<dbReference type="EMBL" id="JJML01000031">
    <property type="protein sequence ID" value="KGF72260.1"/>
    <property type="molecule type" value="Genomic_DNA"/>
</dbReference>
<keyword evidence="2" id="KW-1185">Reference proteome</keyword>
<dbReference type="OrthoDB" id="1488930at2"/>
<comment type="caution">
    <text evidence="1">The sequence shown here is derived from an EMBL/GenBank/DDBJ whole genome shotgun (WGS) entry which is preliminary data.</text>
</comment>
<reference evidence="1 2" key="1">
    <citation type="journal article" date="2014" name="Mol. Ecol.">
        <title>Evolution of Synechococcus.</title>
        <authorList>
            <person name="Dvorak P."/>
            <person name="Casamatta D."/>
            <person name="Hasler P."/>
            <person name="Poulickova A."/>
            <person name="Ondrej V."/>
            <person name="Sanges R."/>
        </authorList>
    </citation>
    <scope>NUCLEOTIDE SEQUENCE [LARGE SCALE GENOMIC DNA]</scope>
    <source>
        <strain evidence="1 2">CAUP A 1101</strain>
    </source>
</reference>
<accession>A0A098TI53</accession>
<name>A0A098TI53_9CYAN</name>
<sequence length="83" mass="9543">MYIQYKSNKELAEKLQKELQSKGVSAPGIEQNDIRYANTADKQISENLQAYLEKNQGIKIEKLIDLSTTKYRVPAGQVEIWLK</sequence>
<gene>
    <name evidence="1" type="ORF">DO97_10930</name>
</gene>
<protein>
    <submittedName>
        <fullName evidence="1">Uncharacterized protein</fullName>
    </submittedName>
</protein>
<dbReference type="RefSeq" id="WP_036534326.1">
    <property type="nucleotide sequence ID" value="NZ_JJML01000031.1"/>
</dbReference>
<dbReference type="Proteomes" id="UP000030170">
    <property type="component" value="Unassembled WGS sequence"/>
</dbReference>